<evidence type="ECO:0000313" key="7">
    <source>
        <dbReference type="EMBL" id="RON38966.1"/>
    </source>
</evidence>
<keyword evidence="4" id="KW-0413">Isomerase</keyword>
<dbReference type="Pfam" id="PF13243">
    <property type="entry name" value="SQHop_cyclase_C"/>
    <property type="match status" value="1"/>
</dbReference>
<proteinExistence type="inferred from homology"/>
<dbReference type="PANTHER" id="PTHR11764">
    <property type="entry name" value="TERPENE CYCLASE/MUTASE FAMILY MEMBER"/>
    <property type="match status" value="1"/>
</dbReference>
<dbReference type="InterPro" id="IPR032697">
    <property type="entry name" value="SQ_cyclase_N"/>
</dbReference>
<reference evidence="7 8" key="1">
    <citation type="submission" date="2016-10" db="EMBL/GenBank/DDBJ databases">
        <title>Comparative genome analysis of multiple Pseudomonas spp. focuses on biocontrol and plant growth promoting traits.</title>
        <authorList>
            <person name="Tao X.-Y."/>
            <person name="Taylor C.G."/>
        </authorList>
    </citation>
    <scope>NUCLEOTIDE SEQUENCE [LARGE SCALE GENOMIC DNA]</scope>
    <source>
        <strain evidence="7 8">37A10</strain>
    </source>
</reference>
<evidence type="ECO:0000256" key="2">
    <source>
        <dbReference type="ARBA" id="ARBA00009755"/>
    </source>
</evidence>
<dbReference type="InterPro" id="IPR006400">
    <property type="entry name" value="Hopene-cyclase"/>
</dbReference>
<evidence type="ECO:0000256" key="1">
    <source>
        <dbReference type="ARBA" id="ARBA00004999"/>
    </source>
</evidence>
<dbReference type="Proteomes" id="UP000285349">
    <property type="component" value="Unassembled WGS sequence"/>
</dbReference>
<evidence type="ECO:0000256" key="3">
    <source>
        <dbReference type="ARBA" id="ARBA00022737"/>
    </source>
</evidence>
<dbReference type="PROSITE" id="PS01074">
    <property type="entry name" value="TERPENE_SYNTHASES"/>
    <property type="match status" value="1"/>
</dbReference>
<comment type="similarity">
    <text evidence="2">Belongs to the terpene cyclase/mutase family.</text>
</comment>
<dbReference type="CDD" id="cd02892">
    <property type="entry name" value="SQCY_1"/>
    <property type="match status" value="1"/>
</dbReference>
<evidence type="ECO:0000259" key="6">
    <source>
        <dbReference type="Pfam" id="PF13249"/>
    </source>
</evidence>
<evidence type="ECO:0000256" key="4">
    <source>
        <dbReference type="ARBA" id="ARBA00023235"/>
    </source>
</evidence>
<evidence type="ECO:0000313" key="8">
    <source>
        <dbReference type="Proteomes" id="UP000285349"/>
    </source>
</evidence>
<dbReference type="InterPro" id="IPR008930">
    <property type="entry name" value="Terpenoid_cyclase/PrenylTrfase"/>
</dbReference>
<dbReference type="InterPro" id="IPR032696">
    <property type="entry name" value="SQ_cyclase_C"/>
</dbReference>
<dbReference type="InterPro" id="IPR002365">
    <property type="entry name" value="Terpene_synthase_CS"/>
</dbReference>
<gene>
    <name evidence="7" type="ORF">BK666_28655</name>
</gene>
<dbReference type="SUPFAM" id="SSF48239">
    <property type="entry name" value="Terpenoid cyclases/Protein prenyltransferases"/>
    <property type="match status" value="2"/>
</dbReference>
<dbReference type="AlphaFoldDB" id="A0A423JMS1"/>
<name>A0A423JMS1_9PSED</name>
<dbReference type="NCBIfam" id="TIGR01787">
    <property type="entry name" value="squalene_cyclas"/>
    <property type="match status" value="1"/>
</dbReference>
<feature type="domain" description="Squalene cyclase N-terminal" evidence="6">
    <location>
        <begin position="12"/>
        <end position="300"/>
    </location>
</feature>
<dbReference type="GO" id="GO:0005811">
    <property type="term" value="C:lipid droplet"/>
    <property type="evidence" value="ECO:0007669"/>
    <property type="project" value="InterPro"/>
</dbReference>
<protein>
    <submittedName>
        <fullName evidence="7">Squalene--hopene cyclase</fullName>
    </submittedName>
</protein>
<dbReference type="EMBL" id="MOBQ01000056">
    <property type="protein sequence ID" value="RON38966.1"/>
    <property type="molecule type" value="Genomic_DNA"/>
</dbReference>
<feature type="domain" description="Squalene cyclase C-terminal" evidence="5">
    <location>
        <begin position="310"/>
        <end position="631"/>
    </location>
</feature>
<evidence type="ECO:0000259" key="5">
    <source>
        <dbReference type="Pfam" id="PF13243"/>
    </source>
</evidence>
<dbReference type="Gene3D" id="1.50.10.20">
    <property type="match status" value="2"/>
</dbReference>
<dbReference type="PANTHER" id="PTHR11764:SF20">
    <property type="entry name" value="LANOSTEROL SYNTHASE"/>
    <property type="match status" value="1"/>
</dbReference>
<dbReference type="Pfam" id="PF13249">
    <property type="entry name" value="SQHop_cyclase_N"/>
    <property type="match status" value="1"/>
</dbReference>
<keyword evidence="3" id="KW-0677">Repeat</keyword>
<comment type="pathway">
    <text evidence="1">Secondary metabolite biosynthesis; hopanoid biosynthesis.</text>
</comment>
<accession>A0A423JMS1</accession>
<dbReference type="OrthoDB" id="9758578at2"/>
<comment type="caution">
    <text evidence="7">The sequence shown here is derived from an EMBL/GenBank/DDBJ whole genome shotgun (WGS) entry which is preliminary data.</text>
</comment>
<dbReference type="UniPathway" id="UPA00337"/>
<dbReference type="SFLD" id="SFLDG01016">
    <property type="entry name" value="Prenyltransferase_Like_2"/>
    <property type="match status" value="1"/>
</dbReference>
<organism evidence="7 8">
    <name type="scientific">Pseudomonas frederiksbergensis</name>
    <dbReference type="NCBI Taxonomy" id="104087"/>
    <lineage>
        <taxon>Bacteria</taxon>
        <taxon>Pseudomonadati</taxon>
        <taxon>Pseudomonadota</taxon>
        <taxon>Gammaproteobacteria</taxon>
        <taxon>Pseudomonadales</taxon>
        <taxon>Pseudomonadaceae</taxon>
        <taxon>Pseudomonas</taxon>
    </lineage>
</organism>
<sequence>MTQSTRLRDVLDNALSALLEKQQADGHWVFELEADTGITAEYVLLMHFLGEPIEKALRDRLAAYLRGQQQAQGGWALLQGGSFSLSISVKTYFALKLLGESQDEPHLQRACALIRQHGGAAKCNVMMRIWLALYNIIPWRALPLIPVEVILLPRWFPFHLSKMFCIPRKFTVAFSVVQALRPTARNLQNVGITELFIHPASETSPLPRAPHQNGAGFVFFSAIDRVLHRIEPWFPKRRRKKALDTAVAYVTEQLNGEDGYSATLPPIVISLIMLQTLGYPRDHCAIRTAHRACEKLLVVTKHQAYFQPCVSPVWDTAWVCQVLLESGNQEGLAAALRGLDWLKQRQILDFYGEWAVTRPQLRPGGWSFQYVLPHHPDVDDTALVATVMHRAMQLDPGARYSESIARAQEWVSGMQGRQGGWGAYEADNTQYYLNSIPFAEHGLMIDPPTADVSGRCLSMLGQLGTTPDACDTTRKALHYLLAQQENDGSWYGRWGINFIYGTWSVLEGLAAMGYDIHSPAVQKARHWLIQQQNQDGGWGEDTHGYALNRQCHQPSTSTPSQTAWALLGLMAAGAVGHSAMAQGIEYLLRSQQNDGTWVDPRATGTGIPREFYLKYHGYGLYFPMLALARYSMLRARISATEVV</sequence>
<dbReference type="GO" id="GO:0016104">
    <property type="term" value="P:triterpenoid biosynthetic process"/>
    <property type="evidence" value="ECO:0007669"/>
    <property type="project" value="InterPro"/>
</dbReference>
<dbReference type="InterPro" id="IPR018333">
    <property type="entry name" value="Squalene_cyclase"/>
</dbReference>
<dbReference type="GO" id="GO:0016866">
    <property type="term" value="F:intramolecular transferase activity"/>
    <property type="evidence" value="ECO:0007669"/>
    <property type="project" value="InterPro"/>
</dbReference>
<dbReference type="NCBIfam" id="TIGR01507">
    <property type="entry name" value="hopene_cyclase"/>
    <property type="match status" value="1"/>
</dbReference>